<evidence type="ECO:0000313" key="2">
    <source>
        <dbReference type="Proteomes" id="UP000439022"/>
    </source>
</evidence>
<protein>
    <recommendedName>
        <fullName evidence="3">Nudix hydrolase domain-containing protein</fullName>
    </recommendedName>
</protein>
<organism evidence="1 2">
    <name type="scientific">Haloferax litoreum</name>
    <dbReference type="NCBI Taxonomy" id="2666140"/>
    <lineage>
        <taxon>Archaea</taxon>
        <taxon>Methanobacteriati</taxon>
        <taxon>Methanobacteriota</taxon>
        <taxon>Stenosarchaea group</taxon>
        <taxon>Halobacteria</taxon>
        <taxon>Halobacteriales</taxon>
        <taxon>Haloferacaceae</taxon>
        <taxon>Haloferax</taxon>
    </lineage>
</organism>
<dbReference type="AlphaFoldDB" id="A0A6A8GDZ9"/>
<reference evidence="1 2" key="1">
    <citation type="submission" date="2019-11" db="EMBL/GenBank/DDBJ databases">
        <title>Whole genome sequence of Haloferax sp. MBLA0076.</title>
        <authorList>
            <person name="Seo M.-J."/>
            <person name="Cho E.-S."/>
        </authorList>
    </citation>
    <scope>NUCLEOTIDE SEQUENCE [LARGE SCALE GENOMIC DNA]</scope>
    <source>
        <strain evidence="1 2">MBLA0076</strain>
    </source>
</reference>
<comment type="caution">
    <text evidence="1">The sequence shown here is derived from an EMBL/GenBank/DDBJ whole genome shotgun (WGS) entry which is preliminary data.</text>
</comment>
<name>A0A6A8GDZ9_9EURY</name>
<dbReference type="RefSeq" id="WP_151162183.1">
    <property type="nucleotide sequence ID" value="NZ_WKJO01000001.1"/>
</dbReference>
<keyword evidence="2" id="KW-1185">Reference proteome</keyword>
<dbReference type="Proteomes" id="UP000439022">
    <property type="component" value="Unassembled WGS sequence"/>
</dbReference>
<sequence>MGSLTDLARLRDRDDVTFHEESHVIEPTAFDSVCEGLTSHLVVGVVNDTGSVLLVDDGSHGWTLAAFSIDADDDWSVRAQNGVEQLTGSSVELNAPERVRRLDYCEAGTDRKRTVYNIVYRTTTVEGRPVAADPNVGGEPVRDISWFDAVPAGCEGVVADDIRLFVG</sequence>
<evidence type="ECO:0008006" key="3">
    <source>
        <dbReference type="Google" id="ProtNLM"/>
    </source>
</evidence>
<gene>
    <name evidence="1" type="ORF">GJR96_06450</name>
</gene>
<proteinExistence type="predicted"/>
<accession>A0A6A8GDZ9</accession>
<evidence type="ECO:0000313" key="1">
    <source>
        <dbReference type="EMBL" id="MRX21594.1"/>
    </source>
</evidence>
<dbReference type="EMBL" id="WKJO01000001">
    <property type="protein sequence ID" value="MRX21594.1"/>
    <property type="molecule type" value="Genomic_DNA"/>
</dbReference>